<dbReference type="AlphaFoldDB" id="A0A482XIG1"/>
<dbReference type="InParanoid" id="A0A482XIG1"/>
<evidence type="ECO:0000313" key="2">
    <source>
        <dbReference type="EMBL" id="RZF45310.1"/>
    </source>
</evidence>
<dbReference type="Proteomes" id="UP000291343">
    <property type="component" value="Unassembled WGS sequence"/>
</dbReference>
<gene>
    <name evidence="2" type="ORF">LSTR_LSTR011126</name>
</gene>
<dbReference type="OrthoDB" id="5950777at2759"/>
<sequence>MIPLGKLIATIIRLIGVRSENQLIDKLADSAPIRRTARSLVAFYMKTRSILPSEISTEKLKQELKSEKVQGFAKKVEEMYEKTKKGVLGERRRSFSESFREAKEKFSERI</sequence>
<organism evidence="2 3">
    <name type="scientific">Laodelphax striatellus</name>
    <name type="common">Small brown planthopper</name>
    <name type="synonym">Delphax striatella</name>
    <dbReference type="NCBI Taxonomy" id="195883"/>
    <lineage>
        <taxon>Eukaryota</taxon>
        <taxon>Metazoa</taxon>
        <taxon>Ecdysozoa</taxon>
        <taxon>Arthropoda</taxon>
        <taxon>Hexapoda</taxon>
        <taxon>Insecta</taxon>
        <taxon>Pterygota</taxon>
        <taxon>Neoptera</taxon>
        <taxon>Paraneoptera</taxon>
        <taxon>Hemiptera</taxon>
        <taxon>Auchenorrhyncha</taxon>
        <taxon>Fulgoroidea</taxon>
        <taxon>Delphacidae</taxon>
        <taxon>Criomorphinae</taxon>
        <taxon>Laodelphax</taxon>
    </lineage>
</organism>
<proteinExistence type="predicted"/>
<protein>
    <submittedName>
        <fullName evidence="2">Uncharacterized protein</fullName>
    </submittedName>
</protein>
<evidence type="ECO:0000256" key="1">
    <source>
        <dbReference type="SAM" id="MobiDB-lite"/>
    </source>
</evidence>
<feature type="region of interest" description="Disordered" evidence="1">
    <location>
        <begin position="91"/>
        <end position="110"/>
    </location>
</feature>
<accession>A0A482XIG1</accession>
<comment type="caution">
    <text evidence="2">The sequence shown here is derived from an EMBL/GenBank/DDBJ whole genome shotgun (WGS) entry which is preliminary data.</text>
</comment>
<evidence type="ECO:0000313" key="3">
    <source>
        <dbReference type="Proteomes" id="UP000291343"/>
    </source>
</evidence>
<keyword evidence="3" id="KW-1185">Reference proteome</keyword>
<reference evidence="2 3" key="1">
    <citation type="journal article" date="2017" name="Gigascience">
        <title>Genome sequence of the small brown planthopper, Laodelphax striatellus.</title>
        <authorList>
            <person name="Zhu J."/>
            <person name="Jiang F."/>
            <person name="Wang X."/>
            <person name="Yang P."/>
            <person name="Bao Y."/>
            <person name="Zhao W."/>
            <person name="Wang W."/>
            <person name="Lu H."/>
            <person name="Wang Q."/>
            <person name="Cui N."/>
            <person name="Li J."/>
            <person name="Chen X."/>
            <person name="Luo L."/>
            <person name="Yu J."/>
            <person name="Kang L."/>
            <person name="Cui F."/>
        </authorList>
    </citation>
    <scope>NUCLEOTIDE SEQUENCE [LARGE SCALE GENOMIC DNA]</scope>
    <source>
        <strain evidence="2">Lst14</strain>
    </source>
</reference>
<dbReference type="SMR" id="A0A482XIG1"/>
<dbReference type="EMBL" id="QKKF02009361">
    <property type="protein sequence ID" value="RZF45310.1"/>
    <property type="molecule type" value="Genomic_DNA"/>
</dbReference>
<name>A0A482XIG1_LAOST</name>